<dbReference type="EMBL" id="LT838272">
    <property type="protein sequence ID" value="SMB92497.1"/>
    <property type="molecule type" value="Genomic_DNA"/>
</dbReference>
<dbReference type="OrthoDB" id="2374504at2"/>
<keyword evidence="1" id="KW-0749">Sporulation</keyword>
<dbReference type="AlphaFoldDB" id="A0A1W1VGI9"/>
<dbReference type="PANTHER" id="PTHR39183">
    <property type="entry name" value="SPORE COAT PROTEIN F-LIKE PROTEIN YHCQ"/>
    <property type="match status" value="1"/>
</dbReference>
<dbReference type="Gene3D" id="1.20.1260.10">
    <property type="match status" value="1"/>
</dbReference>
<evidence type="ECO:0000256" key="2">
    <source>
        <dbReference type="ARBA" id="ARBA00024325"/>
    </source>
</evidence>
<dbReference type="Pfam" id="PF07875">
    <property type="entry name" value="Coat_F"/>
    <property type="match status" value="1"/>
</dbReference>
<organism evidence="4 5">
    <name type="scientific">Thermanaeromonas toyohensis ToBE</name>
    <dbReference type="NCBI Taxonomy" id="698762"/>
    <lineage>
        <taxon>Bacteria</taxon>
        <taxon>Bacillati</taxon>
        <taxon>Bacillota</taxon>
        <taxon>Clostridia</taxon>
        <taxon>Neomoorellales</taxon>
        <taxon>Neomoorellaceae</taxon>
        <taxon>Thermanaeromonas</taxon>
    </lineage>
</organism>
<dbReference type="InterPro" id="IPR012347">
    <property type="entry name" value="Ferritin-like"/>
</dbReference>
<keyword evidence="5" id="KW-1185">Reference proteome</keyword>
<dbReference type="STRING" id="698762.SAMN00808754_0648"/>
<protein>
    <submittedName>
        <fullName evidence="4">Spore coat protein CotF</fullName>
    </submittedName>
</protein>
<evidence type="ECO:0000313" key="4">
    <source>
        <dbReference type="EMBL" id="SMB92497.1"/>
    </source>
</evidence>
<evidence type="ECO:0000256" key="3">
    <source>
        <dbReference type="ARBA" id="ARBA00024344"/>
    </source>
</evidence>
<dbReference type="Proteomes" id="UP000192569">
    <property type="component" value="Chromosome I"/>
</dbReference>
<dbReference type="RefSeq" id="WP_084663986.1">
    <property type="nucleotide sequence ID" value="NZ_LT838272.1"/>
</dbReference>
<accession>A0A1W1VGI9</accession>
<dbReference type="PANTHER" id="PTHR39183:SF1">
    <property type="entry name" value="SPORE COAT PROTEIN F-LIKE PROTEIN YHCQ"/>
    <property type="match status" value="1"/>
</dbReference>
<evidence type="ECO:0000313" key="5">
    <source>
        <dbReference type="Proteomes" id="UP000192569"/>
    </source>
</evidence>
<reference evidence="4 5" key="1">
    <citation type="submission" date="2017-04" db="EMBL/GenBank/DDBJ databases">
        <authorList>
            <person name="Afonso C.L."/>
            <person name="Miller P.J."/>
            <person name="Scott M.A."/>
            <person name="Spackman E."/>
            <person name="Goraichik I."/>
            <person name="Dimitrov K.M."/>
            <person name="Suarez D.L."/>
            <person name="Swayne D.E."/>
        </authorList>
    </citation>
    <scope>NUCLEOTIDE SEQUENCE [LARGE SCALE GENOMIC DNA]</scope>
    <source>
        <strain evidence="4 5">ToBE</strain>
    </source>
</reference>
<gene>
    <name evidence="4" type="ORF">SAMN00808754_0648</name>
</gene>
<comment type="similarity">
    <text evidence="3">Belongs to the CotF family.</text>
</comment>
<sequence>MTAHYGAHEVMELHEVLTDTIDGINQFQLYRPHVKDPQLRSILDKQIQFMTQEYNNMVQAINQRGITQAIPYRGPRRFNPVYGLHNPSPQVPNTSIEEMDDRDVASGMLGCHKASAAFRMMASLECADLELRRMIQQGAVNCAEQAYEVWQYMNQKGWYQVPTMKETTTSTMINTFAPASPGPMRYQYQM</sequence>
<dbReference type="InterPro" id="IPR012851">
    <property type="entry name" value="Spore_coat_CotF-like"/>
</dbReference>
<comment type="subcellular location">
    <subcellularLocation>
        <location evidence="2">Spore coat</location>
    </subcellularLocation>
</comment>
<evidence type="ECO:0000256" key="1">
    <source>
        <dbReference type="ARBA" id="ARBA00022969"/>
    </source>
</evidence>
<keyword evidence="4" id="KW-0946">Virion</keyword>
<keyword evidence="4" id="KW-0167">Capsid protein</keyword>
<dbReference type="GO" id="GO:0030435">
    <property type="term" value="P:sporulation resulting in formation of a cellular spore"/>
    <property type="evidence" value="ECO:0007669"/>
    <property type="project" value="UniProtKB-KW"/>
</dbReference>
<name>A0A1W1VGI9_9FIRM</name>
<proteinExistence type="inferred from homology"/>